<evidence type="ECO:0000313" key="1">
    <source>
        <dbReference type="EMBL" id="KAF2890608.1"/>
    </source>
</evidence>
<gene>
    <name evidence="1" type="ORF">ILUMI_15565</name>
</gene>
<sequence>MTTFMIGSLGPFDETKGDINGYLLRLEHYLKVNDVESIYRLFVLLATVGPELVSLLQDLCSPVEVDETSYQELTDIQVNHFKPARLIIDERFKFNTRVQQQEESISEFVVALNHLAKRCNFGTFLKDALRDRLVCGINDSHIQQRLRNAESNCDETLKKALMLEEASKNANIFSASEPTFVNKIQANKNASKFNDYNKYESVQCTVCSKMGHSRYAVIKCNLCSQKGHLRSMCPKNPKKNHYKSDIHMVTEEV</sequence>
<dbReference type="EMBL" id="VTPC01049432">
    <property type="protein sequence ID" value="KAF2890608.1"/>
    <property type="molecule type" value="Genomic_DNA"/>
</dbReference>
<dbReference type="AlphaFoldDB" id="A0A8K0G9T0"/>
<comment type="caution">
    <text evidence="1">The sequence shown here is derived from an EMBL/GenBank/DDBJ whole genome shotgun (WGS) entry which is preliminary data.</text>
</comment>
<evidence type="ECO:0000313" key="2">
    <source>
        <dbReference type="Proteomes" id="UP000801492"/>
    </source>
</evidence>
<accession>A0A8K0G9T0</accession>
<dbReference type="PANTHER" id="PTHR33198:SF19">
    <property type="entry name" value="CCHC-TYPE DOMAIN-CONTAINING PROTEIN"/>
    <property type="match status" value="1"/>
</dbReference>
<dbReference type="PANTHER" id="PTHR33198">
    <property type="entry name" value="ANK_REP_REGION DOMAIN-CONTAINING PROTEIN-RELATED"/>
    <property type="match status" value="1"/>
</dbReference>
<dbReference type="OrthoDB" id="6770165at2759"/>
<keyword evidence="2" id="KW-1185">Reference proteome</keyword>
<protein>
    <recommendedName>
        <fullName evidence="3">CCHC-type domain-containing protein</fullName>
    </recommendedName>
</protein>
<evidence type="ECO:0008006" key="3">
    <source>
        <dbReference type="Google" id="ProtNLM"/>
    </source>
</evidence>
<proteinExistence type="predicted"/>
<reference evidence="1" key="1">
    <citation type="submission" date="2019-08" db="EMBL/GenBank/DDBJ databases">
        <title>The genome of the North American firefly Photinus pyralis.</title>
        <authorList>
            <consortium name="Photinus pyralis genome working group"/>
            <person name="Fallon T.R."/>
            <person name="Sander Lower S.E."/>
            <person name="Weng J.-K."/>
        </authorList>
    </citation>
    <scope>NUCLEOTIDE SEQUENCE</scope>
    <source>
        <strain evidence="1">TRF0915ILg1</strain>
        <tissue evidence="1">Whole body</tissue>
    </source>
</reference>
<dbReference type="Proteomes" id="UP000801492">
    <property type="component" value="Unassembled WGS sequence"/>
</dbReference>
<organism evidence="1 2">
    <name type="scientific">Ignelater luminosus</name>
    <name type="common">Cucubano</name>
    <name type="synonym">Pyrophorus luminosus</name>
    <dbReference type="NCBI Taxonomy" id="2038154"/>
    <lineage>
        <taxon>Eukaryota</taxon>
        <taxon>Metazoa</taxon>
        <taxon>Ecdysozoa</taxon>
        <taxon>Arthropoda</taxon>
        <taxon>Hexapoda</taxon>
        <taxon>Insecta</taxon>
        <taxon>Pterygota</taxon>
        <taxon>Neoptera</taxon>
        <taxon>Endopterygota</taxon>
        <taxon>Coleoptera</taxon>
        <taxon>Polyphaga</taxon>
        <taxon>Elateriformia</taxon>
        <taxon>Elateroidea</taxon>
        <taxon>Elateridae</taxon>
        <taxon>Agrypninae</taxon>
        <taxon>Pyrophorini</taxon>
        <taxon>Ignelater</taxon>
    </lineage>
</organism>
<name>A0A8K0G9T0_IGNLU</name>